<gene>
    <name evidence="1" type="ORF">PAXINDRAFT_46216</name>
</gene>
<dbReference type="InterPro" id="IPR012337">
    <property type="entry name" value="RNaseH-like_sf"/>
</dbReference>
<protein>
    <recommendedName>
        <fullName evidence="3">Integrase catalytic domain-containing protein</fullName>
    </recommendedName>
</protein>
<reference evidence="1 2" key="1">
    <citation type="submission" date="2014-06" db="EMBL/GenBank/DDBJ databases">
        <authorList>
            <consortium name="DOE Joint Genome Institute"/>
            <person name="Kuo A."/>
            <person name="Kohler A."/>
            <person name="Nagy L.G."/>
            <person name="Floudas D."/>
            <person name="Copeland A."/>
            <person name="Barry K.W."/>
            <person name="Cichocki N."/>
            <person name="Veneault-Fourrey C."/>
            <person name="LaButti K."/>
            <person name="Lindquist E.A."/>
            <person name="Lipzen A."/>
            <person name="Lundell T."/>
            <person name="Morin E."/>
            <person name="Murat C."/>
            <person name="Sun H."/>
            <person name="Tunlid A."/>
            <person name="Henrissat B."/>
            <person name="Grigoriev I.V."/>
            <person name="Hibbett D.S."/>
            <person name="Martin F."/>
            <person name="Nordberg H.P."/>
            <person name="Cantor M.N."/>
            <person name="Hua S.X."/>
        </authorList>
    </citation>
    <scope>NUCLEOTIDE SEQUENCE [LARGE SCALE GENOMIC DNA]</scope>
    <source>
        <strain evidence="1 2">ATCC 200175</strain>
    </source>
</reference>
<dbReference type="InterPro" id="IPR036397">
    <property type="entry name" value="RNaseH_sf"/>
</dbReference>
<evidence type="ECO:0000313" key="2">
    <source>
        <dbReference type="Proteomes" id="UP000053647"/>
    </source>
</evidence>
<organism evidence="1 2">
    <name type="scientific">Paxillus involutus ATCC 200175</name>
    <dbReference type="NCBI Taxonomy" id="664439"/>
    <lineage>
        <taxon>Eukaryota</taxon>
        <taxon>Fungi</taxon>
        <taxon>Dikarya</taxon>
        <taxon>Basidiomycota</taxon>
        <taxon>Agaricomycotina</taxon>
        <taxon>Agaricomycetes</taxon>
        <taxon>Agaricomycetidae</taxon>
        <taxon>Boletales</taxon>
        <taxon>Paxilineae</taxon>
        <taxon>Paxillaceae</taxon>
        <taxon>Paxillus</taxon>
    </lineage>
</organism>
<dbReference type="GO" id="GO:0003676">
    <property type="term" value="F:nucleic acid binding"/>
    <property type="evidence" value="ECO:0007669"/>
    <property type="project" value="InterPro"/>
</dbReference>
<reference evidence="2" key="2">
    <citation type="submission" date="2015-01" db="EMBL/GenBank/DDBJ databases">
        <title>Evolutionary Origins and Diversification of the Mycorrhizal Mutualists.</title>
        <authorList>
            <consortium name="DOE Joint Genome Institute"/>
            <consortium name="Mycorrhizal Genomics Consortium"/>
            <person name="Kohler A."/>
            <person name="Kuo A."/>
            <person name="Nagy L.G."/>
            <person name="Floudas D."/>
            <person name="Copeland A."/>
            <person name="Barry K.W."/>
            <person name="Cichocki N."/>
            <person name="Veneault-Fourrey C."/>
            <person name="LaButti K."/>
            <person name="Lindquist E.A."/>
            <person name="Lipzen A."/>
            <person name="Lundell T."/>
            <person name="Morin E."/>
            <person name="Murat C."/>
            <person name="Riley R."/>
            <person name="Ohm R."/>
            <person name="Sun H."/>
            <person name="Tunlid A."/>
            <person name="Henrissat B."/>
            <person name="Grigoriev I.V."/>
            <person name="Hibbett D.S."/>
            <person name="Martin F."/>
        </authorList>
    </citation>
    <scope>NUCLEOTIDE SEQUENCE [LARGE SCALE GENOMIC DNA]</scope>
    <source>
        <strain evidence="2">ATCC 200175</strain>
    </source>
</reference>
<keyword evidence="2" id="KW-1185">Reference proteome</keyword>
<dbReference type="Proteomes" id="UP000053647">
    <property type="component" value="Unassembled WGS sequence"/>
</dbReference>
<feature type="non-terminal residue" evidence="1">
    <location>
        <position position="1"/>
    </location>
</feature>
<accession>A0A0C9TBK8</accession>
<dbReference type="HOGENOM" id="CLU_200849_0_0_1"/>
<evidence type="ECO:0000313" key="1">
    <source>
        <dbReference type="EMBL" id="KIJ04636.1"/>
    </source>
</evidence>
<proteinExistence type="predicted"/>
<dbReference type="OrthoDB" id="2667522at2759"/>
<dbReference type="Gene3D" id="3.30.420.10">
    <property type="entry name" value="Ribonuclease H-like superfamily/Ribonuclease H"/>
    <property type="match status" value="1"/>
</dbReference>
<dbReference type="EMBL" id="KN821650">
    <property type="protein sequence ID" value="KIJ04636.1"/>
    <property type="molecule type" value="Genomic_DNA"/>
</dbReference>
<name>A0A0C9TBK8_PAXIN</name>
<evidence type="ECO:0008006" key="3">
    <source>
        <dbReference type="Google" id="ProtNLM"/>
    </source>
</evidence>
<sequence length="71" mass="7812">MDIINDYSSHMWTGLKVGVSCSDNRELKHDDMKAWLGSQGTSHQFTSAYTSTQNGCVECVHCTLMGKAQAV</sequence>
<dbReference type="SUPFAM" id="SSF53098">
    <property type="entry name" value="Ribonuclease H-like"/>
    <property type="match status" value="1"/>
</dbReference>
<dbReference type="AlphaFoldDB" id="A0A0C9TBK8"/>